<dbReference type="AlphaFoldDB" id="A0ABD2PNI0"/>
<evidence type="ECO:0000259" key="1">
    <source>
        <dbReference type="PROSITE" id="PS50042"/>
    </source>
</evidence>
<dbReference type="PROSITE" id="PS50042">
    <property type="entry name" value="CNMP_BINDING_3"/>
    <property type="match status" value="1"/>
</dbReference>
<protein>
    <recommendedName>
        <fullName evidence="1">Cyclic nucleotide-binding domain-containing protein</fullName>
    </recommendedName>
</protein>
<gene>
    <name evidence="2" type="ORF">Ciccas_012428</name>
</gene>
<sequence length="336" mass="38773">MKHAAIYNRIYYPLVNRPNLISFAFSRGTLIVEDARKTSYFYIVISGIAKVLRQQESFRNLERVSSYGDLNRCSYADAMIGISGRQKMLKKTCQKIGSKSYSCDKLILPELTIGRTNSFRRLKEEPVKMPEIVVNCSEDDKEQTELRKNNGKNQRRSCSSPMIKTKLSCQEGLALKLNELDDWPHECVLPLAPILSIEETQISSAIITGKRRPGKYREASFERNNADMARKSYVWVHLDTLKEGDIFDTLNPKVTADTPKTCLVSEGAELVRISKRYYLEHAKNMTLQHIPEHSAMQLLEKNDEWTKYRARVIRSQVDQVERRRCTKLPRFVTTLL</sequence>
<accession>A0ABD2PNI0</accession>
<dbReference type="Proteomes" id="UP001626550">
    <property type="component" value="Unassembled WGS sequence"/>
</dbReference>
<evidence type="ECO:0000313" key="3">
    <source>
        <dbReference type="Proteomes" id="UP001626550"/>
    </source>
</evidence>
<comment type="caution">
    <text evidence="2">The sequence shown here is derived from an EMBL/GenBank/DDBJ whole genome shotgun (WGS) entry which is preliminary data.</text>
</comment>
<evidence type="ECO:0000313" key="2">
    <source>
        <dbReference type="EMBL" id="KAL3309030.1"/>
    </source>
</evidence>
<proteinExistence type="predicted"/>
<organism evidence="2 3">
    <name type="scientific">Cichlidogyrus casuarinus</name>
    <dbReference type="NCBI Taxonomy" id="1844966"/>
    <lineage>
        <taxon>Eukaryota</taxon>
        <taxon>Metazoa</taxon>
        <taxon>Spiralia</taxon>
        <taxon>Lophotrochozoa</taxon>
        <taxon>Platyhelminthes</taxon>
        <taxon>Monogenea</taxon>
        <taxon>Monopisthocotylea</taxon>
        <taxon>Dactylogyridea</taxon>
        <taxon>Ancyrocephalidae</taxon>
        <taxon>Cichlidogyrus</taxon>
    </lineage>
</organism>
<name>A0ABD2PNI0_9PLAT</name>
<dbReference type="InterPro" id="IPR000595">
    <property type="entry name" value="cNMP-bd_dom"/>
</dbReference>
<reference evidence="2 3" key="1">
    <citation type="submission" date="2024-11" db="EMBL/GenBank/DDBJ databases">
        <title>Adaptive evolution of stress response genes in parasites aligns with host niche diversity.</title>
        <authorList>
            <person name="Hahn C."/>
            <person name="Resl P."/>
        </authorList>
    </citation>
    <scope>NUCLEOTIDE SEQUENCE [LARGE SCALE GENOMIC DNA]</scope>
    <source>
        <strain evidence="2">EGGRZ-B1_66</strain>
        <tissue evidence="2">Body</tissue>
    </source>
</reference>
<dbReference type="SUPFAM" id="SSF51206">
    <property type="entry name" value="cAMP-binding domain-like"/>
    <property type="match status" value="1"/>
</dbReference>
<keyword evidence="3" id="KW-1185">Reference proteome</keyword>
<dbReference type="InterPro" id="IPR018490">
    <property type="entry name" value="cNMP-bd_dom_sf"/>
</dbReference>
<dbReference type="EMBL" id="JBJKFK010004386">
    <property type="protein sequence ID" value="KAL3309030.1"/>
    <property type="molecule type" value="Genomic_DNA"/>
</dbReference>
<feature type="domain" description="Cyclic nucleotide-binding" evidence="1">
    <location>
        <begin position="25"/>
        <end position="70"/>
    </location>
</feature>